<dbReference type="SUPFAM" id="SSF53901">
    <property type="entry name" value="Thiolase-like"/>
    <property type="match status" value="1"/>
</dbReference>
<comment type="caution">
    <text evidence="6">The sequence shown here is derived from an EMBL/GenBank/DDBJ whole genome shotgun (WGS) entry which is preliminary data.</text>
</comment>
<accession>A0ABS0X837</accession>
<dbReference type="Proteomes" id="UP000634780">
    <property type="component" value="Unassembled WGS sequence"/>
</dbReference>
<evidence type="ECO:0000259" key="4">
    <source>
        <dbReference type="Pfam" id="PF08541"/>
    </source>
</evidence>
<keyword evidence="1" id="KW-0963">Cytoplasm</keyword>
<sequence>MSETQPATQSPLDHGGPPVVLSGVGHYFPGEPVTNDHFAQLPGLDVDDAWIRRYTGVRTRHWAGPEERFAEMGVKAARQALDDAGLDISDVDVIVGTSATARPRANPSSIGNNYMDISLPVQRQLGARDAFCFDVTAVACAGFLYASVVARGLLATTGARTALVVCAESPRAILNFGFKNSALFGAGAAAAVWRRGESVGGGTDGLPTRSGMVDVVLRADGRYYDAFDIDENDKMVMRGGVLSEVTPDMLVDAGQTVLKRNGLTPEQISWCVPHQANTNLLHPMADRLGIPRERMLLNLPRRGNTSSVGMPSALSEYVRDGTVKPGELLLGVSIGRGLSWGAMVFRYQ</sequence>
<reference evidence="6 7" key="1">
    <citation type="submission" date="2020-12" db="EMBL/GenBank/DDBJ databases">
        <title>Streptomyces typhae sp. nov., a novel endophytic actinomycete isolated from the root of cattail pollen (Typha angustifolia L.).</title>
        <authorList>
            <person name="Peng C."/>
            <person name="Liu C."/>
        </authorList>
    </citation>
    <scope>NUCLEOTIDE SEQUENCE [LARGE SCALE GENOMIC DNA]</scope>
    <source>
        <strain evidence="6 7">JCM 4753</strain>
    </source>
</reference>
<evidence type="ECO:0000313" key="7">
    <source>
        <dbReference type="Proteomes" id="UP000634780"/>
    </source>
</evidence>
<dbReference type="RefSeq" id="WP_190118819.1">
    <property type="nucleotide sequence ID" value="NZ_BMVR01000012.1"/>
</dbReference>
<dbReference type="InterPro" id="IPR016039">
    <property type="entry name" value="Thiolase-like"/>
</dbReference>
<dbReference type="CDD" id="cd00830">
    <property type="entry name" value="KAS_III"/>
    <property type="match status" value="1"/>
</dbReference>
<feature type="domain" description="Beta-ketoacyl-[acyl-carrier-protein] synthase III C-terminal" evidence="4">
    <location>
        <begin position="258"/>
        <end position="347"/>
    </location>
</feature>
<dbReference type="InterPro" id="IPR013751">
    <property type="entry name" value="ACP_syn_III_N"/>
</dbReference>
<dbReference type="Gene3D" id="3.40.47.10">
    <property type="match status" value="2"/>
</dbReference>
<evidence type="ECO:0000259" key="5">
    <source>
        <dbReference type="Pfam" id="PF08545"/>
    </source>
</evidence>
<gene>
    <name evidence="6" type="ORF">JGB26_19975</name>
</gene>
<protein>
    <submittedName>
        <fullName evidence="6">Ketoacyl-ACP synthase III</fullName>
    </submittedName>
</protein>
<keyword evidence="2" id="KW-0808">Transferase</keyword>
<dbReference type="InterPro" id="IPR013747">
    <property type="entry name" value="ACP_syn_III_C"/>
</dbReference>
<dbReference type="PANTHER" id="PTHR34069:SF2">
    <property type="entry name" value="BETA-KETOACYL-[ACYL-CARRIER-PROTEIN] SYNTHASE III"/>
    <property type="match status" value="1"/>
</dbReference>
<feature type="domain" description="Beta-ketoacyl-[acyl-carrier-protein] synthase III N-terminal" evidence="5">
    <location>
        <begin position="133"/>
        <end position="199"/>
    </location>
</feature>
<dbReference type="Pfam" id="PF08545">
    <property type="entry name" value="ACP_syn_III"/>
    <property type="match status" value="1"/>
</dbReference>
<dbReference type="PANTHER" id="PTHR34069">
    <property type="entry name" value="3-OXOACYL-[ACYL-CARRIER-PROTEIN] SYNTHASE 3"/>
    <property type="match status" value="1"/>
</dbReference>
<evidence type="ECO:0000256" key="1">
    <source>
        <dbReference type="ARBA" id="ARBA00022490"/>
    </source>
</evidence>
<keyword evidence="7" id="KW-1185">Reference proteome</keyword>
<evidence type="ECO:0000313" key="6">
    <source>
        <dbReference type="EMBL" id="MBJ3809368.1"/>
    </source>
</evidence>
<dbReference type="EMBL" id="JAEKOZ010000011">
    <property type="protein sequence ID" value="MBJ3809368.1"/>
    <property type="molecule type" value="Genomic_DNA"/>
</dbReference>
<organism evidence="6 7">
    <name type="scientific">Streptomyces flavofungini</name>
    <dbReference type="NCBI Taxonomy" id="68200"/>
    <lineage>
        <taxon>Bacteria</taxon>
        <taxon>Bacillati</taxon>
        <taxon>Actinomycetota</taxon>
        <taxon>Actinomycetes</taxon>
        <taxon>Kitasatosporales</taxon>
        <taxon>Streptomycetaceae</taxon>
        <taxon>Streptomyces</taxon>
    </lineage>
</organism>
<dbReference type="Pfam" id="PF08541">
    <property type="entry name" value="ACP_syn_III_C"/>
    <property type="match status" value="1"/>
</dbReference>
<keyword evidence="3" id="KW-0012">Acyltransferase</keyword>
<name>A0ABS0X837_9ACTN</name>
<evidence type="ECO:0000256" key="2">
    <source>
        <dbReference type="ARBA" id="ARBA00022679"/>
    </source>
</evidence>
<proteinExistence type="predicted"/>
<evidence type="ECO:0000256" key="3">
    <source>
        <dbReference type="ARBA" id="ARBA00023315"/>
    </source>
</evidence>